<dbReference type="EMBL" id="CM001882">
    <property type="protein sequence ID" value="EOY04830.1"/>
    <property type="molecule type" value="Genomic_DNA"/>
</dbReference>
<organism evidence="2 3">
    <name type="scientific">Theobroma cacao</name>
    <name type="common">Cacao</name>
    <name type="synonym">Cocoa</name>
    <dbReference type="NCBI Taxonomy" id="3641"/>
    <lineage>
        <taxon>Eukaryota</taxon>
        <taxon>Viridiplantae</taxon>
        <taxon>Streptophyta</taxon>
        <taxon>Embryophyta</taxon>
        <taxon>Tracheophyta</taxon>
        <taxon>Spermatophyta</taxon>
        <taxon>Magnoliopsida</taxon>
        <taxon>eudicotyledons</taxon>
        <taxon>Gunneridae</taxon>
        <taxon>Pentapetalae</taxon>
        <taxon>rosids</taxon>
        <taxon>malvids</taxon>
        <taxon>Malvales</taxon>
        <taxon>Malvaceae</taxon>
        <taxon>Byttnerioideae</taxon>
        <taxon>Theobroma</taxon>
    </lineage>
</organism>
<dbReference type="Proteomes" id="UP000026915">
    <property type="component" value="Chromosome 4"/>
</dbReference>
<evidence type="ECO:0000256" key="1">
    <source>
        <dbReference type="SAM" id="MobiDB-lite"/>
    </source>
</evidence>
<evidence type="ECO:0000313" key="2">
    <source>
        <dbReference type="EMBL" id="EOY04830.1"/>
    </source>
</evidence>
<protein>
    <submittedName>
        <fullName evidence="2">Uncharacterized protein</fullName>
    </submittedName>
</protein>
<dbReference type="HOGENOM" id="CLU_1879166_0_0_1"/>
<sequence length="136" mass="14756">MGEKKKKISRPKGMGSASKRKAFSLPQVHIPVSAQSGRMLANRQGGSSRTTLHSPINNTLRLAYLLPTSKVSENGESQEPGFHSDTTSCCSSYCYISRCSNHMQHACFGFDGMQASCDPSQPSSPNIHLLLRSLPS</sequence>
<dbReference type="AlphaFoldDB" id="A0A061EII3"/>
<proteinExistence type="predicted"/>
<keyword evidence="3" id="KW-1185">Reference proteome</keyword>
<gene>
    <name evidence="2" type="ORF">TCM_019999</name>
</gene>
<dbReference type="Gramene" id="EOY04830">
    <property type="protein sequence ID" value="EOY04830"/>
    <property type="gene ID" value="TCM_019999"/>
</dbReference>
<feature type="region of interest" description="Disordered" evidence="1">
    <location>
        <begin position="1"/>
        <end position="26"/>
    </location>
</feature>
<reference evidence="2 3" key="1">
    <citation type="journal article" date="2013" name="Genome Biol.">
        <title>The genome sequence of the most widely cultivated cacao type and its use to identify candidate genes regulating pod color.</title>
        <authorList>
            <person name="Motamayor J.C."/>
            <person name="Mockaitis K."/>
            <person name="Schmutz J."/>
            <person name="Haiminen N."/>
            <person name="Iii D.L."/>
            <person name="Cornejo O."/>
            <person name="Findley S.D."/>
            <person name="Zheng P."/>
            <person name="Utro F."/>
            <person name="Royaert S."/>
            <person name="Saski C."/>
            <person name="Jenkins J."/>
            <person name="Podicheti R."/>
            <person name="Zhao M."/>
            <person name="Scheffler B.E."/>
            <person name="Stack J.C."/>
            <person name="Feltus F.A."/>
            <person name="Mustiga G.M."/>
            <person name="Amores F."/>
            <person name="Phillips W."/>
            <person name="Marelli J.P."/>
            <person name="May G.D."/>
            <person name="Shapiro H."/>
            <person name="Ma J."/>
            <person name="Bustamante C.D."/>
            <person name="Schnell R.J."/>
            <person name="Main D."/>
            <person name="Gilbert D."/>
            <person name="Parida L."/>
            <person name="Kuhn D.N."/>
        </authorList>
    </citation>
    <scope>NUCLEOTIDE SEQUENCE [LARGE SCALE GENOMIC DNA]</scope>
    <source>
        <strain evidence="3">cv. Matina 1-6</strain>
    </source>
</reference>
<evidence type="ECO:0000313" key="3">
    <source>
        <dbReference type="Proteomes" id="UP000026915"/>
    </source>
</evidence>
<accession>A0A061EII3</accession>
<name>A0A061EII3_THECC</name>
<feature type="compositionally biased region" description="Basic residues" evidence="1">
    <location>
        <begin position="1"/>
        <end position="10"/>
    </location>
</feature>
<dbReference type="InParanoid" id="A0A061EII3"/>